<proteinExistence type="predicted"/>
<evidence type="ECO:0000313" key="3">
    <source>
        <dbReference type="EMBL" id="KAG7345816.1"/>
    </source>
</evidence>
<reference evidence="3" key="2">
    <citation type="submission" date="2021-04" db="EMBL/GenBank/DDBJ databases">
        <authorList>
            <person name="Podell S."/>
        </authorList>
    </citation>
    <scope>NUCLEOTIDE SEQUENCE</scope>
    <source>
        <strain evidence="3">Hildebrandi</strain>
    </source>
</reference>
<dbReference type="InterPro" id="IPR049227">
    <property type="entry name" value="DUF6824"/>
</dbReference>
<organism evidence="3 4">
    <name type="scientific">Nitzschia inconspicua</name>
    <dbReference type="NCBI Taxonomy" id="303405"/>
    <lineage>
        <taxon>Eukaryota</taxon>
        <taxon>Sar</taxon>
        <taxon>Stramenopiles</taxon>
        <taxon>Ochrophyta</taxon>
        <taxon>Bacillariophyta</taxon>
        <taxon>Bacillariophyceae</taxon>
        <taxon>Bacillariophycidae</taxon>
        <taxon>Bacillariales</taxon>
        <taxon>Bacillariaceae</taxon>
        <taxon>Nitzschia</taxon>
    </lineage>
</organism>
<dbReference type="Pfam" id="PF20710">
    <property type="entry name" value="DUF6824"/>
    <property type="match status" value="1"/>
</dbReference>
<accession>A0A9K3KM28</accession>
<gene>
    <name evidence="3" type="ORF">IV203_033347</name>
</gene>
<evidence type="ECO:0000313" key="4">
    <source>
        <dbReference type="Proteomes" id="UP000693970"/>
    </source>
</evidence>
<name>A0A9K3KM28_9STRA</name>
<evidence type="ECO:0000256" key="1">
    <source>
        <dbReference type="SAM" id="MobiDB-lite"/>
    </source>
</evidence>
<evidence type="ECO:0000259" key="2">
    <source>
        <dbReference type="Pfam" id="PF20710"/>
    </source>
</evidence>
<comment type="caution">
    <text evidence="3">The sequence shown here is derived from an EMBL/GenBank/DDBJ whole genome shotgun (WGS) entry which is preliminary data.</text>
</comment>
<sequence>MILKQGLSLDDVLLGRGTGSNDHDGNVRFRAIVKQVLRQSLAPSGIKRNFSNTTKSLMAATVLSIVHERGGQFVRKASKVEIVAYSGPKANHAVSTAEEKMASSSNWYVVVPKHVALEKAKQSFRHQKRVLHSEQERSVKVSEELAASRSHVAQIRSCSGVDAGSSMWNDSCRATINASSVLQMVQMQVAEEKEQQFHSKLLYQHLLKHTGQDLVSRFGNPVLPPPSTGTNDSSAMLRSLFSGNTASSSPTTSSTSTPTVLGLSAPVPDVSIPVWSTAASATSLQDLASTLSTNTLLRALKQQQQQQQKQSQERQVALFILLAAAEAVK</sequence>
<dbReference type="Proteomes" id="UP000693970">
    <property type="component" value="Unassembled WGS sequence"/>
</dbReference>
<feature type="compositionally biased region" description="Low complexity" evidence="1">
    <location>
        <begin position="245"/>
        <end position="259"/>
    </location>
</feature>
<keyword evidence="4" id="KW-1185">Reference proteome</keyword>
<dbReference type="EMBL" id="JAGRRH010000022">
    <property type="protein sequence ID" value="KAG7345816.1"/>
    <property type="molecule type" value="Genomic_DNA"/>
</dbReference>
<dbReference type="AlphaFoldDB" id="A0A9K3KM28"/>
<feature type="region of interest" description="Disordered" evidence="1">
    <location>
        <begin position="241"/>
        <end position="260"/>
    </location>
</feature>
<reference evidence="3" key="1">
    <citation type="journal article" date="2021" name="Sci. Rep.">
        <title>Diploid genomic architecture of Nitzschia inconspicua, an elite biomass production diatom.</title>
        <authorList>
            <person name="Oliver A."/>
            <person name="Podell S."/>
            <person name="Pinowska A."/>
            <person name="Traller J.C."/>
            <person name="Smith S.R."/>
            <person name="McClure R."/>
            <person name="Beliaev A."/>
            <person name="Bohutskyi P."/>
            <person name="Hill E.A."/>
            <person name="Rabines A."/>
            <person name="Zheng H."/>
            <person name="Allen L.Z."/>
            <person name="Kuo A."/>
            <person name="Grigoriev I.V."/>
            <person name="Allen A.E."/>
            <person name="Hazlebeck D."/>
            <person name="Allen E.E."/>
        </authorList>
    </citation>
    <scope>NUCLEOTIDE SEQUENCE</scope>
    <source>
        <strain evidence="3">Hildebrandi</strain>
    </source>
</reference>
<feature type="domain" description="DUF6824" evidence="2">
    <location>
        <begin position="11"/>
        <end position="125"/>
    </location>
</feature>
<protein>
    <recommendedName>
        <fullName evidence="2">DUF6824 domain-containing protein</fullName>
    </recommendedName>
</protein>